<evidence type="ECO:0000256" key="1">
    <source>
        <dbReference type="SAM" id="MobiDB-lite"/>
    </source>
</evidence>
<feature type="region of interest" description="Disordered" evidence="1">
    <location>
        <begin position="1"/>
        <end position="47"/>
    </location>
</feature>
<reference evidence="3" key="1">
    <citation type="journal article" date="2019" name="Int. J. Syst. Evol. Microbiol.">
        <title>The Global Catalogue of Microorganisms (GCM) 10K type strain sequencing project: providing services to taxonomists for standard genome sequencing and annotation.</title>
        <authorList>
            <consortium name="The Broad Institute Genomics Platform"/>
            <consortium name="The Broad Institute Genome Sequencing Center for Infectious Disease"/>
            <person name="Wu L."/>
            <person name="Ma J."/>
        </authorList>
    </citation>
    <scope>NUCLEOTIDE SEQUENCE [LARGE SCALE GENOMIC DNA]</scope>
    <source>
        <strain evidence="3">CGMCC 1.10188</strain>
    </source>
</reference>
<organism evidence="2 3">
    <name type="scientific">Tistrella bauzanensis</name>
    <dbReference type="NCBI Taxonomy" id="657419"/>
    <lineage>
        <taxon>Bacteria</taxon>
        <taxon>Pseudomonadati</taxon>
        <taxon>Pseudomonadota</taxon>
        <taxon>Alphaproteobacteria</taxon>
        <taxon>Geminicoccales</taxon>
        <taxon>Geminicoccaceae</taxon>
        <taxon>Tistrella</taxon>
    </lineage>
</organism>
<protein>
    <recommendedName>
        <fullName evidence="4">Malic enzyme</fullName>
    </recommendedName>
</protein>
<accession>A0ABQ1I6V4</accession>
<evidence type="ECO:0000313" key="3">
    <source>
        <dbReference type="Proteomes" id="UP000603352"/>
    </source>
</evidence>
<dbReference type="EMBL" id="BMDZ01000001">
    <property type="protein sequence ID" value="GGB22864.1"/>
    <property type="molecule type" value="Genomic_DNA"/>
</dbReference>
<evidence type="ECO:0008006" key="4">
    <source>
        <dbReference type="Google" id="ProtNLM"/>
    </source>
</evidence>
<keyword evidence="3" id="KW-1185">Reference proteome</keyword>
<evidence type="ECO:0000313" key="2">
    <source>
        <dbReference type="EMBL" id="GGB22864.1"/>
    </source>
</evidence>
<gene>
    <name evidence="2" type="ORF">GCM10011505_00070</name>
</gene>
<comment type="caution">
    <text evidence="2">The sequence shown here is derived from an EMBL/GenBank/DDBJ whole genome shotgun (WGS) entry which is preliminary data.</text>
</comment>
<feature type="compositionally biased region" description="Basic and acidic residues" evidence="1">
    <location>
        <begin position="1"/>
        <end position="12"/>
    </location>
</feature>
<proteinExistence type="predicted"/>
<dbReference type="Proteomes" id="UP000603352">
    <property type="component" value="Unassembled WGS sequence"/>
</dbReference>
<name>A0ABQ1I6V4_9PROT</name>
<sequence length="47" mass="5153">MAKGDQKSNREARKPKKEKPKAPVGISSFKPEQNQKNAALFGGAKKK</sequence>
<dbReference type="RefSeq" id="WP_188573908.1">
    <property type="nucleotide sequence ID" value="NZ_BMDZ01000001.1"/>
</dbReference>